<dbReference type="EMBL" id="PYGJ01000001">
    <property type="protein sequence ID" value="PSL21602.1"/>
    <property type="molecule type" value="Genomic_DNA"/>
</dbReference>
<comment type="caution">
    <text evidence="3">The sequence shown here is derived from an EMBL/GenBank/DDBJ whole genome shotgun (WGS) entry which is preliminary data.</text>
</comment>
<dbReference type="GO" id="GO:0003677">
    <property type="term" value="F:DNA binding"/>
    <property type="evidence" value="ECO:0007669"/>
    <property type="project" value="InterPro"/>
</dbReference>
<feature type="domain" description="HTH merR-type" evidence="2">
    <location>
        <begin position="10"/>
        <end position="78"/>
    </location>
</feature>
<gene>
    <name evidence="3" type="ORF">CLV88_10124</name>
</gene>
<dbReference type="InterPro" id="IPR009061">
    <property type="entry name" value="DNA-bd_dom_put_sf"/>
</dbReference>
<feature type="region of interest" description="Disordered" evidence="1">
    <location>
        <begin position="150"/>
        <end position="303"/>
    </location>
</feature>
<dbReference type="RefSeq" id="WP_243403519.1">
    <property type="nucleotide sequence ID" value="NZ_PYGJ01000001.1"/>
</dbReference>
<dbReference type="PROSITE" id="PS50937">
    <property type="entry name" value="HTH_MERR_2"/>
    <property type="match status" value="1"/>
</dbReference>
<evidence type="ECO:0000256" key="1">
    <source>
        <dbReference type="SAM" id="MobiDB-lite"/>
    </source>
</evidence>
<sequence>MSKSRDAFRTISEVADWLDTQAHVLRFWESKFSQVKPVKRAGGRRYYRPQDMMLLGGIKKLLHDDGMTIKGAQQLLREKGVKHVSSLSQPIDDDGTIEVAAMPLDTPQNQAAPQIPAEPSEPEVIDAPVTEQPDDALPSDDIPDIADTSEIISDDVDLPTPAINITTPTSPEPEAAIADNDAKDDDTTPPAVEAQKPIISDLFTSVDDAPVPDTSEADAEAAEDIKPAHLGEEENSEDEGQAPVVDPSPTLENVDEEDVAIGPSEVIEPAVVDETELAEQGPSVAADQDEPEESGTDRPADQLEFSRIDFLSKLCTAQKIPLEHRARAAHLVTRLATLRAEFDQSDRG</sequence>
<dbReference type="GO" id="GO:0006355">
    <property type="term" value="P:regulation of DNA-templated transcription"/>
    <property type="evidence" value="ECO:0007669"/>
    <property type="project" value="InterPro"/>
</dbReference>
<dbReference type="InterPro" id="IPR000551">
    <property type="entry name" value="MerR-type_HTH_dom"/>
</dbReference>
<dbReference type="AlphaFoldDB" id="A0A2P8FIQ4"/>
<name>A0A2P8FIQ4_9RHOB</name>
<protein>
    <submittedName>
        <fullName evidence="3">MerR-like DNA binding protein</fullName>
    </submittedName>
</protein>
<dbReference type="SUPFAM" id="SSF46955">
    <property type="entry name" value="Putative DNA-binding domain"/>
    <property type="match status" value="1"/>
</dbReference>
<feature type="compositionally biased region" description="Basic and acidic residues" evidence="1">
    <location>
        <begin position="223"/>
        <end position="232"/>
    </location>
</feature>
<accession>A0A2P8FIQ4</accession>
<dbReference type="Pfam" id="PF13411">
    <property type="entry name" value="MerR_1"/>
    <property type="match status" value="1"/>
</dbReference>
<evidence type="ECO:0000313" key="4">
    <source>
        <dbReference type="Proteomes" id="UP000240418"/>
    </source>
</evidence>
<dbReference type="Proteomes" id="UP000240418">
    <property type="component" value="Unassembled WGS sequence"/>
</dbReference>
<reference evidence="3 4" key="1">
    <citation type="submission" date="2018-03" db="EMBL/GenBank/DDBJ databases">
        <title>Genomic Encyclopedia of Archaeal and Bacterial Type Strains, Phase II (KMG-II): from individual species to whole genera.</title>
        <authorList>
            <person name="Goeker M."/>
        </authorList>
    </citation>
    <scope>NUCLEOTIDE SEQUENCE [LARGE SCALE GENOMIC DNA]</scope>
    <source>
        <strain evidence="3 4">DSM 100673</strain>
    </source>
</reference>
<evidence type="ECO:0000259" key="2">
    <source>
        <dbReference type="PROSITE" id="PS50937"/>
    </source>
</evidence>
<dbReference type="Gene3D" id="1.10.1660.10">
    <property type="match status" value="1"/>
</dbReference>
<proteinExistence type="predicted"/>
<dbReference type="CDD" id="cd04765">
    <property type="entry name" value="HTH_MlrA-like_sg2"/>
    <property type="match status" value="1"/>
</dbReference>
<keyword evidence="4" id="KW-1185">Reference proteome</keyword>
<organism evidence="3 4">
    <name type="scientific">Shimia abyssi</name>
    <dbReference type="NCBI Taxonomy" id="1662395"/>
    <lineage>
        <taxon>Bacteria</taxon>
        <taxon>Pseudomonadati</taxon>
        <taxon>Pseudomonadota</taxon>
        <taxon>Alphaproteobacteria</taxon>
        <taxon>Rhodobacterales</taxon>
        <taxon>Roseobacteraceae</taxon>
    </lineage>
</organism>
<dbReference type="SMART" id="SM00422">
    <property type="entry name" value="HTH_MERR"/>
    <property type="match status" value="1"/>
</dbReference>
<evidence type="ECO:0000313" key="3">
    <source>
        <dbReference type="EMBL" id="PSL21602.1"/>
    </source>
</evidence>